<proteinExistence type="predicted"/>
<dbReference type="AlphaFoldDB" id="A0A3P6TPH7"/>
<protein>
    <submittedName>
        <fullName evidence="1">Uncharacterized protein</fullName>
    </submittedName>
</protein>
<dbReference type="Proteomes" id="UP000281553">
    <property type="component" value="Unassembled WGS sequence"/>
</dbReference>
<dbReference type="EMBL" id="UYRU01044084">
    <property type="protein sequence ID" value="VDK85279.1"/>
    <property type="molecule type" value="Genomic_DNA"/>
</dbReference>
<evidence type="ECO:0000313" key="1">
    <source>
        <dbReference type="EMBL" id="VDK85279.1"/>
    </source>
</evidence>
<evidence type="ECO:0000313" key="2">
    <source>
        <dbReference type="Proteomes" id="UP000281553"/>
    </source>
</evidence>
<accession>A0A3P6TPH7</accession>
<reference evidence="1 2" key="1">
    <citation type="submission" date="2018-11" db="EMBL/GenBank/DDBJ databases">
        <authorList>
            <consortium name="Pathogen Informatics"/>
        </authorList>
    </citation>
    <scope>NUCLEOTIDE SEQUENCE [LARGE SCALE GENOMIC DNA]</scope>
</reference>
<sequence>MCDEVKESTLLKIKDLRVGDAEDKKDTLLPQLVQQGASDAVGMATQYTGPPIQRQWTYALRDFILSRIKPFNEKEKFQNWLLCVKFFLEEVPKERHSRMLLMCLSPEHLSRALHANLASNTPLDSLCERLQHLLQPKMPIGEAIDRLIKRRCRRHETPSNFAQDLSDLVDAAYPSLTVSDKEAVVLHHFIKGLYMPDLIHSLIVMPPTNIQDAVARAERFQRVARLQWLNQPSHWISNRQAYRPNTERVRHTTHSEGYNCNSRQAGFYEATTTTPPALE</sequence>
<gene>
    <name evidence="1" type="ORF">DILT_LOCUS3692</name>
</gene>
<dbReference type="OrthoDB" id="10445714at2759"/>
<organism evidence="1 2">
    <name type="scientific">Dibothriocephalus latus</name>
    <name type="common">Fish tapeworm</name>
    <name type="synonym">Diphyllobothrium latum</name>
    <dbReference type="NCBI Taxonomy" id="60516"/>
    <lineage>
        <taxon>Eukaryota</taxon>
        <taxon>Metazoa</taxon>
        <taxon>Spiralia</taxon>
        <taxon>Lophotrochozoa</taxon>
        <taxon>Platyhelminthes</taxon>
        <taxon>Cestoda</taxon>
        <taxon>Eucestoda</taxon>
        <taxon>Diphyllobothriidea</taxon>
        <taxon>Diphyllobothriidae</taxon>
        <taxon>Dibothriocephalus</taxon>
    </lineage>
</organism>
<name>A0A3P6TPH7_DIBLA</name>
<keyword evidence="2" id="KW-1185">Reference proteome</keyword>